<proteinExistence type="predicted"/>
<organism evidence="2 3">
    <name type="scientific">Naumannella cuiyingiana</name>
    <dbReference type="NCBI Taxonomy" id="1347891"/>
    <lineage>
        <taxon>Bacteria</taxon>
        <taxon>Bacillati</taxon>
        <taxon>Actinomycetota</taxon>
        <taxon>Actinomycetes</taxon>
        <taxon>Propionibacteriales</taxon>
        <taxon>Propionibacteriaceae</taxon>
        <taxon>Naumannella</taxon>
    </lineage>
</organism>
<dbReference type="GO" id="GO:0046872">
    <property type="term" value="F:metal ion binding"/>
    <property type="evidence" value="ECO:0007669"/>
    <property type="project" value="InterPro"/>
</dbReference>
<sequence length="193" mass="20118">MNETQQLVDNRDNLNRARAWVTELLGNVEPGQLSDPTPCSGYDVRALIEHLYAVVGKTIGMAQGHAAVDLPSSVPADADDLAGGHARLVEQASAAWADDASLATIVEAPFGRVPAAVMISAFVGETLTHGWDLAVATGQDAEADADLAEGALAGAQRVLPGGREDLPFDEPVPPAAAAGLTERLANFMGRRSR</sequence>
<keyword evidence="3" id="KW-1185">Reference proteome</keyword>
<dbReference type="NCBIfam" id="TIGR03083">
    <property type="entry name" value="maleylpyruvate isomerase family mycothiol-dependent enzyme"/>
    <property type="match status" value="1"/>
</dbReference>
<gene>
    <name evidence="2" type="ORF">GGQ54_000791</name>
</gene>
<reference evidence="2 3" key="1">
    <citation type="submission" date="2020-07" db="EMBL/GenBank/DDBJ databases">
        <title>Sequencing the genomes of 1000 actinobacteria strains.</title>
        <authorList>
            <person name="Klenk H.-P."/>
        </authorList>
    </citation>
    <scope>NUCLEOTIDE SEQUENCE [LARGE SCALE GENOMIC DNA]</scope>
    <source>
        <strain evidence="2 3">DSM 103164</strain>
    </source>
</reference>
<dbReference type="RefSeq" id="WP_179444210.1">
    <property type="nucleotide sequence ID" value="NZ_JACBZS010000001.1"/>
</dbReference>
<evidence type="ECO:0000313" key="2">
    <source>
        <dbReference type="EMBL" id="NYI70231.1"/>
    </source>
</evidence>
<dbReference type="NCBIfam" id="TIGR03086">
    <property type="entry name" value="TIGR03086 family metal-binding protein"/>
    <property type="match status" value="1"/>
</dbReference>
<dbReference type="Gene3D" id="1.20.120.450">
    <property type="entry name" value="dinb family like domain"/>
    <property type="match status" value="1"/>
</dbReference>
<dbReference type="InterPro" id="IPR024344">
    <property type="entry name" value="MDMPI_metal-binding"/>
</dbReference>
<dbReference type="InterPro" id="IPR017520">
    <property type="entry name" value="CHP03086"/>
</dbReference>
<evidence type="ECO:0000259" key="1">
    <source>
        <dbReference type="Pfam" id="PF11716"/>
    </source>
</evidence>
<dbReference type="AlphaFoldDB" id="A0A7Z0D7K8"/>
<dbReference type="Proteomes" id="UP000527616">
    <property type="component" value="Unassembled WGS sequence"/>
</dbReference>
<dbReference type="EMBL" id="JACBZS010000001">
    <property type="protein sequence ID" value="NYI70231.1"/>
    <property type="molecule type" value="Genomic_DNA"/>
</dbReference>
<name>A0A7Z0D7K8_9ACTN</name>
<evidence type="ECO:0000313" key="3">
    <source>
        <dbReference type="Proteomes" id="UP000527616"/>
    </source>
</evidence>
<accession>A0A7Z0D7K8</accession>
<protein>
    <submittedName>
        <fullName evidence="2">Uncharacterized protein (TIGR03086 family)</fullName>
    </submittedName>
</protein>
<feature type="domain" description="Mycothiol-dependent maleylpyruvate isomerase metal-binding" evidence="1">
    <location>
        <begin position="16"/>
        <end position="134"/>
    </location>
</feature>
<dbReference type="InterPro" id="IPR017517">
    <property type="entry name" value="Maleyloyr_isom"/>
</dbReference>
<dbReference type="SUPFAM" id="SSF109854">
    <property type="entry name" value="DinB/YfiT-like putative metalloenzymes"/>
    <property type="match status" value="1"/>
</dbReference>
<dbReference type="InterPro" id="IPR034660">
    <property type="entry name" value="DinB/YfiT-like"/>
</dbReference>
<comment type="caution">
    <text evidence="2">The sequence shown here is derived from an EMBL/GenBank/DDBJ whole genome shotgun (WGS) entry which is preliminary data.</text>
</comment>
<dbReference type="Pfam" id="PF11716">
    <property type="entry name" value="MDMPI_N"/>
    <property type="match status" value="1"/>
</dbReference>